<proteinExistence type="predicted"/>
<evidence type="ECO:0000313" key="2">
    <source>
        <dbReference type="EMBL" id="TQE06348.1"/>
    </source>
</evidence>
<keyword evidence="3" id="KW-1185">Reference proteome</keyword>
<gene>
    <name evidence="2" type="ORF">C1H46_008056</name>
</gene>
<sequence length="72" mass="8400">MIPTKKVAYEEETEANEFAQVDVVLHKTSKSDNAHNQLEKLESSIQDQEEGLERLFRQMIKTRVSFLNILNH</sequence>
<evidence type="ECO:0000256" key="1">
    <source>
        <dbReference type="SAM" id="Coils"/>
    </source>
</evidence>
<organism evidence="2 3">
    <name type="scientific">Malus baccata</name>
    <name type="common">Siberian crab apple</name>
    <name type="synonym">Pyrus baccata</name>
    <dbReference type="NCBI Taxonomy" id="106549"/>
    <lineage>
        <taxon>Eukaryota</taxon>
        <taxon>Viridiplantae</taxon>
        <taxon>Streptophyta</taxon>
        <taxon>Embryophyta</taxon>
        <taxon>Tracheophyta</taxon>
        <taxon>Spermatophyta</taxon>
        <taxon>Magnoliopsida</taxon>
        <taxon>eudicotyledons</taxon>
        <taxon>Gunneridae</taxon>
        <taxon>Pentapetalae</taxon>
        <taxon>rosids</taxon>
        <taxon>fabids</taxon>
        <taxon>Rosales</taxon>
        <taxon>Rosaceae</taxon>
        <taxon>Amygdaloideae</taxon>
        <taxon>Maleae</taxon>
        <taxon>Malus</taxon>
    </lineage>
</organism>
<evidence type="ECO:0000313" key="3">
    <source>
        <dbReference type="Proteomes" id="UP000315295"/>
    </source>
</evidence>
<dbReference type="Proteomes" id="UP000315295">
    <property type="component" value="Unassembled WGS sequence"/>
</dbReference>
<dbReference type="InterPro" id="IPR004320">
    <property type="entry name" value="BPS1_pln"/>
</dbReference>
<protein>
    <submittedName>
        <fullName evidence="2">Uncharacterized protein</fullName>
    </submittedName>
</protein>
<dbReference type="GO" id="GO:0048364">
    <property type="term" value="P:root development"/>
    <property type="evidence" value="ECO:0007669"/>
    <property type="project" value="InterPro"/>
</dbReference>
<dbReference type="PANTHER" id="PTHR33070:SF129">
    <property type="entry name" value="DUF241 DOMAIN PROTEIN"/>
    <property type="match status" value="1"/>
</dbReference>
<dbReference type="EMBL" id="VIEB01000105">
    <property type="protein sequence ID" value="TQE06348.1"/>
    <property type="molecule type" value="Genomic_DNA"/>
</dbReference>
<dbReference type="PANTHER" id="PTHR33070">
    <property type="entry name" value="OS06G0725500 PROTEIN"/>
    <property type="match status" value="1"/>
</dbReference>
<reference evidence="2 3" key="1">
    <citation type="journal article" date="2019" name="G3 (Bethesda)">
        <title>Sequencing of a Wild Apple (Malus baccata) Genome Unravels the Differences Between Cultivated and Wild Apple Species Regarding Disease Resistance and Cold Tolerance.</title>
        <authorList>
            <person name="Chen X."/>
        </authorList>
    </citation>
    <scope>NUCLEOTIDE SEQUENCE [LARGE SCALE GENOMIC DNA]</scope>
    <source>
        <strain evidence="3">cv. Shandingzi</strain>
        <tissue evidence="2">Leaves</tissue>
    </source>
</reference>
<dbReference type="Pfam" id="PF03087">
    <property type="entry name" value="BPS1"/>
    <property type="match status" value="1"/>
</dbReference>
<dbReference type="GO" id="GO:0048367">
    <property type="term" value="P:shoot system development"/>
    <property type="evidence" value="ECO:0007669"/>
    <property type="project" value="InterPro"/>
</dbReference>
<name>A0A540N5M3_MALBA</name>
<feature type="coiled-coil region" evidence="1">
    <location>
        <begin position="31"/>
        <end position="58"/>
    </location>
</feature>
<comment type="caution">
    <text evidence="2">The sequence shown here is derived from an EMBL/GenBank/DDBJ whole genome shotgun (WGS) entry which is preliminary data.</text>
</comment>
<keyword evidence="1" id="KW-0175">Coiled coil</keyword>
<dbReference type="AlphaFoldDB" id="A0A540N5M3"/>
<accession>A0A540N5M3</accession>